<evidence type="ECO:0000313" key="2">
    <source>
        <dbReference type="Proteomes" id="UP001244623"/>
    </source>
</evidence>
<sequence>MNIELKPCPLCASAVKWCGENEPEPEDKHLCHHIQCTNSECRADFDFILSDEEMLPDDTSCMTAEECLLPLRIECAKRYNNRSKKGSHP</sequence>
<dbReference type="RefSeq" id="WP_307618082.1">
    <property type="nucleotide sequence ID" value="NZ_JAUSSJ010000001.1"/>
</dbReference>
<proteinExistence type="predicted"/>
<organism evidence="1 2">
    <name type="scientific">[Curtobacterium] plantarum</name>
    <dbReference type="NCBI Taxonomy" id="221276"/>
    <lineage>
        <taxon>Bacteria</taxon>
        <taxon>Pseudomonadati</taxon>
        <taxon>Pseudomonadota</taxon>
        <taxon>Gammaproteobacteria</taxon>
        <taxon>Enterobacterales</taxon>
        <taxon>Erwiniaceae</taxon>
        <taxon>Pantoea</taxon>
    </lineage>
</organism>
<gene>
    <name evidence="1" type="ORF">J2X94_001156</name>
</gene>
<protein>
    <recommendedName>
        <fullName evidence="3">Zinc/iron-chelating domain-containing protein</fullName>
    </recommendedName>
</protein>
<dbReference type="EMBL" id="JAUSSJ010000001">
    <property type="protein sequence ID" value="MDQ0019028.1"/>
    <property type="molecule type" value="Genomic_DNA"/>
</dbReference>
<keyword evidence="2" id="KW-1185">Reference proteome</keyword>
<evidence type="ECO:0008006" key="3">
    <source>
        <dbReference type="Google" id="ProtNLM"/>
    </source>
</evidence>
<dbReference type="Proteomes" id="UP001244623">
    <property type="component" value="Unassembled WGS sequence"/>
</dbReference>
<name>A0ABT9T970_9GAMM</name>
<reference evidence="1 2" key="1">
    <citation type="submission" date="2023-07" db="EMBL/GenBank/DDBJ databases">
        <title>Sorghum-associated microbial communities from plants grown in Nebraska, USA.</title>
        <authorList>
            <person name="Schachtman D."/>
        </authorList>
    </citation>
    <scope>NUCLEOTIDE SEQUENCE [LARGE SCALE GENOMIC DNA]</scope>
    <source>
        <strain evidence="1 2">CC49</strain>
    </source>
</reference>
<evidence type="ECO:0000313" key="1">
    <source>
        <dbReference type="EMBL" id="MDQ0019028.1"/>
    </source>
</evidence>
<accession>A0ABT9T970</accession>
<comment type="caution">
    <text evidence="1">The sequence shown here is derived from an EMBL/GenBank/DDBJ whole genome shotgun (WGS) entry which is preliminary data.</text>
</comment>